<gene>
    <name evidence="2" type="ORF">GCM10023161_09150</name>
</gene>
<evidence type="ECO:0000313" key="3">
    <source>
        <dbReference type="Proteomes" id="UP001501417"/>
    </source>
</evidence>
<sequence>MPKKDTAAAVVGMLSTAGTRTRSESDLSPAAEPAAAPAAPPTPAVTVTEGGPAPITALRTPPAGNPDEATAPPRTLRLRPATAQRLRQAWMQAKRDDVFLTAQDFASNLLEEALTRHQRRPAART</sequence>
<dbReference type="EMBL" id="BAABGF010000011">
    <property type="protein sequence ID" value="GAA4535536.1"/>
    <property type="molecule type" value="Genomic_DNA"/>
</dbReference>
<evidence type="ECO:0008006" key="4">
    <source>
        <dbReference type="Google" id="ProtNLM"/>
    </source>
</evidence>
<protein>
    <recommendedName>
        <fullName evidence="4">Centromere-binding protein ParB C-terminal domain-containing protein</fullName>
    </recommendedName>
</protein>
<keyword evidence="3" id="KW-1185">Reference proteome</keyword>
<dbReference type="Proteomes" id="UP001501417">
    <property type="component" value="Unassembled WGS sequence"/>
</dbReference>
<accession>A0ABP8RCH9</accession>
<proteinExistence type="predicted"/>
<name>A0ABP8RCH9_9MYCO</name>
<evidence type="ECO:0000313" key="2">
    <source>
        <dbReference type="EMBL" id="GAA4535536.1"/>
    </source>
</evidence>
<evidence type="ECO:0000256" key="1">
    <source>
        <dbReference type="SAM" id="MobiDB-lite"/>
    </source>
</evidence>
<comment type="caution">
    <text evidence="2">The sequence shown here is derived from an EMBL/GenBank/DDBJ whole genome shotgun (WGS) entry which is preliminary data.</text>
</comment>
<organism evidence="2 3">
    <name type="scientific">Mycobacterium paraffinicum</name>
    <dbReference type="NCBI Taxonomy" id="53378"/>
    <lineage>
        <taxon>Bacteria</taxon>
        <taxon>Bacillati</taxon>
        <taxon>Actinomycetota</taxon>
        <taxon>Actinomycetes</taxon>
        <taxon>Mycobacteriales</taxon>
        <taxon>Mycobacteriaceae</taxon>
        <taxon>Mycobacterium</taxon>
    </lineage>
</organism>
<dbReference type="RefSeq" id="WP_023870447.1">
    <property type="nucleotide sequence ID" value="NZ_BAABGF010000011.1"/>
</dbReference>
<reference evidence="3" key="1">
    <citation type="journal article" date="2019" name="Int. J. Syst. Evol. Microbiol.">
        <title>The Global Catalogue of Microorganisms (GCM) 10K type strain sequencing project: providing services to taxonomists for standard genome sequencing and annotation.</title>
        <authorList>
            <consortium name="The Broad Institute Genomics Platform"/>
            <consortium name="The Broad Institute Genome Sequencing Center for Infectious Disease"/>
            <person name="Wu L."/>
            <person name="Ma J."/>
        </authorList>
    </citation>
    <scope>NUCLEOTIDE SEQUENCE [LARGE SCALE GENOMIC DNA]</scope>
    <source>
        <strain evidence="3">JCM 17782</strain>
    </source>
</reference>
<feature type="region of interest" description="Disordered" evidence="1">
    <location>
        <begin position="14"/>
        <end position="74"/>
    </location>
</feature>